<dbReference type="InterPro" id="IPR055326">
    <property type="entry name" value="MINIYO"/>
</dbReference>
<evidence type="ECO:0000259" key="4">
    <source>
        <dbReference type="Pfam" id="PF08621"/>
    </source>
</evidence>
<dbReference type="STRING" id="33097.A0A150H3C3"/>
<dbReference type="Pfam" id="PF08620">
    <property type="entry name" value="RPAP1_C"/>
    <property type="match status" value="1"/>
</dbReference>
<dbReference type="AlphaFoldDB" id="A0A150H3C3"/>
<feature type="domain" description="RPAP1 C-terminal" evidence="3">
    <location>
        <begin position="508"/>
        <end position="578"/>
    </location>
</feature>
<name>A0A150H3C3_GONPE</name>
<feature type="region of interest" description="Disordered" evidence="2">
    <location>
        <begin position="57"/>
        <end position="155"/>
    </location>
</feature>
<reference evidence="6" key="1">
    <citation type="journal article" date="2016" name="Nat. Commun.">
        <title>The Gonium pectorale genome demonstrates co-option of cell cycle regulation during the evolution of multicellularity.</title>
        <authorList>
            <person name="Hanschen E.R."/>
            <person name="Marriage T.N."/>
            <person name="Ferris P.J."/>
            <person name="Hamaji T."/>
            <person name="Toyoda A."/>
            <person name="Fujiyama A."/>
            <person name="Neme R."/>
            <person name="Noguchi H."/>
            <person name="Minakuchi Y."/>
            <person name="Suzuki M."/>
            <person name="Kawai-Toyooka H."/>
            <person name="Smith D.R."/>
            <person name="Sparks H."/>
            <person name="Anderson J."/>
            <person name="Bakaric R."/>
            <person name="Luria V."/>
            <person name="Karger A."/>
            <person name="Kirschner M.W."/>
            <person name="Durand P.M."/>
            <person name="Michod R.E."/>
            <person name="Nozaki H."/>
            <person name="Olson B.J."/>
        </authorList>
    </citation>
    <scope>NUCLEOTIDE SEQUENCE [LARGE SCALE GENOMIC DNA]</scope>
    <source>
        <strain evidence="6">NIES-2863</strain>
    </source>
</reference>
<organism evidence="5 6">
    <name type="scientific">Gonium pectorale</name>
    <name type="common">Green alga</name>
    <dbReference type="NCBI Taxonomy" id="33097"/>
    <lineage>
        <taxon>Eukaryota</taxon>
        <taxon>Viridiplantae</taxon>
        <taxon>Chlorophyta</taxon>
        <taxon>core chlorophytes</taxon>
        <taxon>Chlorophyceae</taxon>
        <taxon>CS clade</taxon>
        <taxon>Chlamydomonadales</taxon>
        <taxon>Volvocaceae</taxon>
        <taxon>Gonium</taxon>
    </lineage>
</organism>
<comment type="caution">
    <text evidence="5">The sequence shown here is derived from an EMBL/GenBank/DDBJ whole genome shotgun (WGS) entry which is preliminary data.</text>
</comment>
<feature type="compositionally biased region" description="Basic and acidic residues" evidence="2">
    <location>
        <begin position="460"/>
        <end position="479"/>
    </location>
</feature>
<evidence type="ECO:0000256" key="1">
    <source>
        <dbReference type="ARBA" id="ARBA00009953"/>
    </source>
</evidence>
<feature type="domain" description="RPAP1 N-terminal" evidence="4">
    <location>
        <begin position="308"/>
        <end position="350"/>
    </location>
</feature>
<feature type="compositionally biased region" description="Low complexity" evidence="2">
    <location>
        <begin position="65"/>
        <end position="83"/>
    </location>
</feature>
<accession>A0A150H3C3</accession>
<keyword evidence="6" id="KW-1185">Reference proteome</keyword>
<dbReference type="InterPro" id="IPR013929">
    <property type="entry name" value="RPAP1_C"/>
</dbReference>
<evidence type="ECO:0000256" key="2">
    <source>
        <dbReference type="SAM" id="MobiDB-lite"/>
    </source>
</evidence>
<feature type="compositionally biased region" description="Low complexity" evidence="2">
    <location>
        <begin position="170"/>
        <end position="185"/>
    </location>
</feature>
<comment type="similarity">
    <text evidence="1">Belongs to the RPAP1 family.</text>
</comment>
<evidence type="ECO:0008006" key="7">
    <source>
        <dbReference type="Google" id="ProtNLM"/>
    </source>
</evidence>
<evidence type="ECO:0000259" key="3">
    <source>
        <dbReference type="Pfam" id="PF08620"/>
    </source>
</evidence>
<evidence type="ECO:0000313" key="6">
    <source>
        <dbReference type="Proteomes" id="UP000075714"/>
    </source>
</evidence>
<feature type="region of interest" description="Disordered" evidence="2">
    <location>
        <begin position="170"/>
        <end position="259"/>
    </location>
</feature>
<sequence length="654" mass="65518">MAASADAGLGGPDGSVRGDEDLFIDTEEDLLRMQQHDRVLVADFQFSEEFMAQHSQPAAKVTRIGSAAAASGASASAPRSSSPKTSRGQPAAPVTSWPVADPTERAADPDAPDAATEPHQERSSILEPIPGLLGNIVERPTAPPGPPPGAVAAGVVGPPVVRDVVAPFPDAELPSSSAAAAPFPEATHRRQSKFALSRKAKLHQGSQPEGAVGSGPGPSGPSVPPRPSAGSRPAAAAAGSGALSSWSIQPTAPTTAAGCVPTSAAPPALPADELAAALAAAPGRLGRRAGDGGGDGGDAQVAGQLGSIGERNAEAVARMTPDEVAAALEELSSRISPGAMEFLRKRGAQRLKHQQQTGASASGPAAAAAAAAAGVAGLGMAPLGALPRGAGGASFAADPEVPASCSTQEDGNALIDGALRALTSNGGKAGTGQGLPASVAAPGSAVGSISLGALAAAQQRQREQQQAEGEQRAHAHRGGEPGTTAGAEAGGVPQPRGSPADPRLVARLRFDVDGSVVDVQAPEDMFVEEEVLLRDQLRRDEGSAPPGYTLGELLVLCRSAVAAQRTAGLSCLAGLMASARPRPEDLSMHAPPSVVERVDAEVPAHSVSWQEVWQFAVSELGLVAHLRLALDDERPAVVAAAATALASVVRAHLV</sequence>
<feature type="region of interest" description="Disordered" evidence="2">
    <location>
        <begin position="390"/>
        <end position="409"/>
    </location>
</feature>
<dbReference type="InterPro" id="IPR013930">
    <property type="entry name" value="RPAP1_N"/>
</dbReference>
<gene>
    <name evidence="5" type="ORF">GPECTOR_1g609</name>
</gene>
<feature type="compositionally biased region" description="Basic residues" evidence="2">
    <location>
        <begin position="189"/>
        <end position="202"/>
    </location>
</feature>
<dbReference type="Pfam" id="PF08621">
    <property type="entry name" value="RPAP1_N"/>
    <property type="match status" value="1"/>
</dbReference>
<dbReference type="PANTHER" id="PTHR47605">
    <property type="entry name" value="TRANSCRIPTIONAL ELONGATION REGULATOR MINIYO"/>
    <property type="match status" value="1"/>
</dbReference>
<proteinExistence type="inferred from homology"/>
<feature type="region of interest" description="Disordered" evidence="2">
    <location>
        <begin position="1"/>
        <end position="21"/>
    </location>
</feature>
<dbReference type="OrthoDB" id="552883at2759"/>
<feature type="compositionally biased region" description="Low complexity" evidence="2">
    <location>
        <begin position="228"/>
        <end position="245"/>
    </location>
</feature>
<dbReference type="PANTHER" id="PTHR47605:SF2">
    <property type="entry name" value="TRANSCRIPTIONAL ELONGATION REGULATOR MINIYO"/>
    <property type="match status" value="1"/>
</dbReference>
<dbReference type="EMBL" id="LSYV01000002">
    <property type="protein sequence ID" value="KXZ56676.1"/>
    <property type="molecule type" value="Genomic_DNA"/>
</dbReference>
<evidence type="ECO:0000313" key="5">
    <source>
        <dbReference type="EMBL" id="KXZ56676.1"/>
    </source>
</evidence>
<protein>
    <recommendedName>
        <fullName evidence="7">RNA polymerase II-associated protein 1 N-terminal domain-containing protein</fullName>
    </recommendedName>
</protein>
<feature type="region of interest" description="Disordered" evidence="2">
    <location>
        <begin position="456"/>
        <end position="501"/>
    </location>
</feature>
<feature type="compositionally biased region" description="Low complexity" evidence="2">
    <location>
        <begin position="482"/>
        <end position="491"/>
    </location>
</feature>
<feature type="compositionally biased region" description="Pro residues" evidence="2">
    <location>
        <begin position="218"/>
        <end position="227"/>
    </location>
</feature>
<dbReference type="Proteomes" id="UP000075714">
    <property type="component" value="Unassembled WGS sequence"/>
</dbReference>